<proteinExistence type="predicted"/>
<feature type="compositionally biased region" description="Low complexity" evidence="1">
    <location>
        <begin position="1"/>
        <end position="11"/>
    </location>
</feature>
<dbReference type="Proteomes" id="UP000585474">
    <property type="component" value="Unassembled WGS sequence"/>
</dbReference>
<organism evidence="2 3">
    <name type="scientific">Actinidia rufa</name>
    <dbReference type="NCBI Taxonomy" id="165716"/>
    <lineage>
        <taxon>Eukaryota</taxon>
        <taxon>Viridiplantae</taxon>
        <taxon>Streptophyta</taxon>
        <taxon>Embryophyta</taxon>
        <taxon>Tracheophyta</taxon>
        <taxon>Spermatophyta</taxon>
        <taxon>Magnoliopsida</taxon>
        <taxon>eudicotyledons</taxon>
        <taxon>Gunneridae</taxon>
        <taxon>Pentapetalae</taxon>
        <taxon>asterids</taxon>
        <taxon>Ericales</taxon>
        <taxon>Actinidiaceae</taxon>
        <taxon>Actinidia</taxon>
    </lineage>
</organism>
<evidence type="ECO:0000313" key="2">
    <source>
        <dbReference type="EMBL" id="GFZ09672.1"/>
    </source>
</evidence>
<gene>
    <name evidence="2" type="ORF">Acr_21g0002710</name>
</gene>
<sequence>MENSAEVAAEAAGGGDPQPTEPPRVRRRLIQSILFPHKPQDNAMEKEDEDCDQENDSGEDECCGKKKRKQ</sequence>
<keyword evidence="3" id="KW-1185">Reference proteome</keyword>
<dbReference type="AlphaFoldDB" id="A0A7J0GG25"/>
<feature type="region of interest" description="Disordered" evidence="1">
    <location>
        <begin position="1"/>
        <end position="70"/>
    </location>
</feature>
<reference evidence="2 3" key="1">
    <citation type="submission" date="2019-07" db="EMBL/GenBank/DDBJ databases">
        <title>De Novo Assembly of kiwifruit Actinidia rufa.</title>
        <authorList>
            <person name="Sugita-Konishi S."/>
            <person name="Sato K."/>
            <person name="Mori E."/>
            <person name="Abe Y."/>
            <person name="Kisaki G."/>
            <person name="Hamano K."/>
            <person name="Suezawa K."/>
            <person name="Otani M."/>
            <person name="Fukuda T."/>
            <person name="Manabe T."/>
            <person name="Gomi K."/>
            <person name="Tabuchi M."/>
            <person name="Akimitsu K."/>
            <person name="Kataoka I."/>
        </authorList>
    </citation>
    <scope>NUCLEOTIDE SEQUENCE [LARGE SCALE GENOMIC DNA]</scope>
    <source>
        <strain evidence="3">cv. Fuchu</strain>
    </source>
</reference>
<feature type="compositionally biased region" description="Acidic residues" evidence="1">
    <location>
        <begin position="46"/>
        <end position="61"/>
    </location>
</feature>
<name>A0A7J0GG25_9ERIC</name>
<comment type="caution">
    <text evidence="2">The sequence shown here is derived from an EMBL/GenBank/DDBJ whole genome shotgun (WGS) entry which is preliminary data.</text>
</comment>
<protein>
    <submittedName>
        <fullName evidence="2">Uncharacterized protein</fullName>
    </submittedName>
</protein>
<accession>A0A7J0GG25</accession>
<evidence type="ECO:0000256" key="1">
    <source>
        <dbReference type="SAM" id="MobiDB-lite"/>
    </source>
</evidence>
<dbReference type="EMBL" id="BJWL01000021">
    <property type="protein sequence ID" value="GFZ09672.1"/>
    <property type="molecule type" value="Genomic_DNA"/>
</dbReference>
<evidence type="ECO:0000313" key="3">
    <source>
        <dbReference type="Proteomes" id="UP000585474"/>
    </source>
</evidence>